<dbReference type="InterPro" id="IPR046520">
    <property type="entry name" value="DUF6697"/>
</dbReference>
<dbReference type="AlphaFoldDB" id="A0A6A4HD61"/>
<dbReference type="OrthoDB" id="3040665at2759"/>
<gene>
    <name evidence="4" type="ORF">BT96DRAFT_923008</name>
</gene>
<dbReference type="EMBL" id="ML769536">
    <property type="protein sequence ID" value="KAE9395177.1"/>
    <property type="molecule type" value="Genomic_DNA"/>
</dbReference>
<feature type="region of interest" description="Disordered" evidence="2">
    <location>
        <begin position="67"/>
        <end position="103"/>
    </location>
</feature>
<reference evidence="4" key="1">
    <citation type="journal article" date="2019" name="Environ. Microbiol.">
        <title>Fungal ecological strategies reflected in gene transcription - a case study of two litter decomposers.</title>
        <authorList>
            <person name="Barbi F."/>
            <person name="Kohler A."/>
            <person name="Barry K."/>
            <person name="Baskaran P."/>
            <person name="Daum C."/>
            <person name="Fauchery L."/>
            <person name="Ihrmark K."/>
            <person name="Kuo A."/>
            <person name="LaButti K."/>
            <person name="Lipzen A."/>
            <person name="Morin E."/>
            <person name="Grigoriev I.V."/>
            <person name="Henrissat B."/>
            <person name="Lindahl B."/>
            <person name="Martin F."/>
        </authorList>
    </citation>
    <scope>NUCLEOTIDE SEQUENCE</scope>
    <source>
        <strain evidence="4">JB14</strain>
    </source>
</reference>
<evidence type="ECO:0000313" key="5">
    <source>
        <dbReference type="Proteomes" id="UP000799118"/>
    </source>
</evidence>
<keyword evidence="1" id="KW-0175">Coiled coil</keyword>
<feature type="compositionally biased region" description="Polar residues" evidence="2">
    <location>
        <begin position="304"/>
        <end position="318"/>
    </location>
</feature>
<evidence type="ECO:0000256" key="1">
    <source>
        <dbReference type="SAM" id="Coils"/>
    </source>
</evidence>
<feature type="compositionally biased region" description="Low complexity" evidence="2">
    <location>
        <begin position="69"/>
        <end position="93"/>
    </location>
</feature>
<accession>A0A6A4HD61</accession>
<feature type="compositionally biased region" description="Polar residues" evidence="2">
    <location>
        <begin position="94"/>
        <end position="103"/>
    </location>
</feature>
<sequence>MSSSTSGRTINLPASLVEDLLRVQAGELQRLKKQLEEAQLGNTTISSELSGLVESTAKVISDLEQALTQSQSQSQSQSQGKAPAATPATPKSPLSSRSGQSTPSVFSFTSLHSNVSASEGYIELERLSTRSEAFTDADANFSSVASSFDVGRLDEFSDIGSDSFGGRVESNQGSEMSLMESLATRPLKPFSYKPWPQQYVKTLRQLGILTQPSFYPGDELIFNFADRRQVHLITVMYTTNNAQRTKKLHAWCEEFALKGWCGTLMMKYEEAWYYAGTYKTIGYTKITGAEFEALPEKTKRPARSGSTSGSGVKSQIRATTTSASTTSTKPSTTKKNSAASSSTPPGGKKLRTAAHATTSTDKEKENKSVSRKDPVQAHALPSLKDVQTQIADGRVELARITFSLVSWNEEIQKGLEGLDL</sequence>
<feature type="domain" description="DUF6697" evidence="3">
    <location>
        <begin position="264"/>
        <end position="416"/>
    </location>
</feature>
<feature type="region of interest" description="Disordered" evidence="2">
    <location>
        <begin position="294"/>
        <end position="376"/>
    </location>
</feature>
<feature type="coiled-coil region" evidence="1">
    <location>
        <begin position="18"/>
        <end position="48"/>
    </location>
</feature>
<evidence type="ECO:0000256" key="2">
    <source>
        <dbReference type="SAM" id="MobiDB-lite"/>
    </source>
</evidence>
<dbReference type="Proteomes" id="UP000799118">
    <property type="component" value="Unassembled WGS sequence"/>
</dbReference>
<proteinExistence type="predicted"/>
<keyword evidence="5" id="KW-1185">Reference proteome</keyword>
<evidence type="ECO:0000313" key="4">
    <source>
        <dbReference type="EMBL" id="KAE9395177.1"/>
    </source>
</evidence>
<evidence type="ECO:0000259" key="3">
    <source>
        <dbReference type="Pfam" id="PF20411"/>
    </source>
</evidence>
<feature type="compositionally biased region" description="Basic and acidic residues" evidence="2">
    <location>
        <begin position="360"/>
        <end position="375"/>
    </location>
</feature>
<protein>
    <recommendedName>
        <fullName evidence="3">DUF6697 domain-containing protein</fullName>
    </recommendedName>
</protein>
<dbReference type="Pfam" id="PF20411">
    <property type="entry name" value="DUF6697"/>
    <property type="match status" value="1"/>
</dbReference>
<organism evidence="4 5">
    <name type="scientific">Gymnopus androsaceus JB14</name>
    <dbReference type="NCBI Taxonomy" id="1447944"/>
    <lineage>
        <taxon>Eukaryota</taxon>
        <taxon>Fungi</taxon>
        <taxon>Dikarya</taxon>
        <taxon>Basidiomycota</taxon>
        <taxon>Agaricomycotina</taxon>
        <taxon>Agaricomycetes</taxon>
        <taxon>Agaricomycetidae</taxon>
        <taxon>Agaricales</taxon>
        <taxon>Marasmiineae</taxon>
        <taxon>Omphalotaceae</taxon>
        <taxon>Gymnopus</taxon>
    </lineage>
</organism>
<name>A0A6A4HD61_9AGAR</name>
<feature type="compositionally biased region" description="Low complexity" evidence="2">
    <location>
        <begin position="319"/>
        <end position="345"/>
    </location>
</feature>